<evidence type="ECO:0000256" key="6">
    <source>
        <dbReference type="ARBA" id="ARBA00022840"/>
    </source>
</evidence>
<dbReference type="Gene3D" id="1.10.510.10">
    <property type="entry name" value="Transferase(Phosphotransferase) domain 1"/>
    <property type="match status" value="1"/>
</dbReference>
<evidence type="ECO:0000256" key="4">
    <source>
        <dbReference type="ARBA" id="ARBA00022741"/>
    </source>
</evidence>
<dbReference type="Pfam" id="PF00069">
    <property type="entry name" value="Pkinase"/>
    <property type="match status" value="1"/>
</dbReference>
<gene>
    <name evidence="10" type="ORF">GCM10009559_20280</name>
</gene>
<keyword evidence="11" id="KW-1185">Reference proteome</keyword>
<dbReference type="Proteomes" id="UP001499967">
    <property type="component" value="Unassembled WGS sequence"/>
</dbReference>
<evidence type="ECO:0000256" key="5">
    <source>
        <dbReference type="ARBA" id="ARBA00022777"/>
    </source>
</evidence>
<dbReference type="InterPro" id="IPR017441">
    <property type="entry name" value="Protein_kinase_ATP_BS"/>
</dbReference>
<evidence type="ECO:0000256" key="7">
    <source>
        <dbReference type="PROSITE-ProRule" id="PRU10141"/>
    </source>
</evidence>
<dbReference type="InterPro" id="IPR008271">
    <property type="entry name" value="Ser/Thr_kinase_AS"/>
</dbReference>
<dbReference type="SUPFAM" id="SSF56112">
    <property type="entry name" value="Protein kinase-like (PK-like)"/>
    <property type="match status" value="1"/>
</dbReference>
<evidence type="ECO:0000259" key="9">
    <source>
        <dbReference type="PROSITE" id="PS50011"/>
    </source>
</evidence>
<dbReference type="Gene3D" id="3.30.200.20">
    <property type="entry name" value="Phosphorylase Kinase, domain 1"/>
    <property type="match status" value="1"/>
</dbReference>
<name>A0ABN1PRT4_9PSEU</name>
<comment type="caution">
    <text evidence="10">The sequence shown here is derived from an EMBL/GenBank/DDBJ whole genome shotgun (WGS) entry which is preliminary data.</text>
</comment>
<dbReference type="InterPro" id="IPR011009">
    <property type="entry name" value="Kinase-like_dom_sf"/>
</dbReference>
<dbReference type="Gene3D" id="2.60.40.2880">
    <property type="entry name" value="MmpS1-5, C-terminal soluble domain"/>
    <property type="match status" value="1"/>
</dbReference>
<dbReference type="PANTHER" id="PTHR43289">
    <property type="entry name" value="MITOGEN-ACTIVATED PROTEIN KINASE KINASE KINASE 20-RELATED"/>
    <property type="match status" value="1"/>
</dbReference>
<dbReference type="RefSeq" id="WP_343941033.1">
    <property type="nucleotide sequence ID" value="NZ_BAAAHP010000055.1"/>
</dbReference>
<dbReference type="PROSITE" id="PS50011">
    <property type="entry name" value="PROTEIN_KINASE_DOM"/>
    <property type="match status" value="1"/>
</dbReference>
<feature type="region of interest" description="Disordered" evidence="8">
    <location>
        <begin position="343"/>
        <end position="372"/>
    </location>
</feature>
<evidence type="ECO:0000313" key="10">
    <source>
        <dbReference type="EMBL" id="GAA0931792.1"/>
    </source>
</evidence>
<dbReference type="SMART" id="SM00220">
    <property type="entry name" value="S_TKc"/>
    <property type="match status" value="1"/>
</dbReference>
<evidence type="ECO:0000256" key="3">
    <source>
        <dbReference type="ARBA" id="ARBA00022679"/>
    </source>
</evidence>
<dbReference type="PROSITE" id="PS00107">
    <property type="entry name" value="PROTEIN_KINASE_ATP"/>
    <property type="match status" value="1"/>
</dbReference>
<keyword evidence="5" id="KW-0418">Kinase</keyword>
<dbReference type="EC" id="2.7.11.1" evidence="1"/>
<keyword evidence="6 7" id="KW-0067">ATP-binding</keyword>
<dbReference type="EMBL" id="BAAAHP010000055">
    <property type="protein sequence ID" value="GAA0931792.1"/>
    <property type="molecule type" value="Genomic_DNA"/>
</dbReference>
<keyword evidence="4 7" id="KW-0547">Nucleotide-binding</keyword>
<evidence type="ECO:0000256" key="1">
    <source>
        <dbReference type="ARBA" id="ARBA00012513"/>
    </source>
</evidence>
<evidence type="ECO:0000313" key="11">
    <source>
        <dbReference type="Proteomes" id="UP001499967"/>
    </source>
</evidence>
<keyword evidence="2" id="KW-0723">Serine/threonine-protein kinase</keyword>
<feature type="compositionally biased region" description="Low complexity" evidence="8">
    <location>
        <begin position="343"/>
        <end position="371"/>
    </location>
</feature>
<evidence type="ECO:0000256" key="2">
    <source>
        <dbReference type="ARBA" id="ARBA00022527"/>
    </source>
</evidence>
<sequence length="474" mass="49421">MTADRTLVLGPYRLEGLLGRGGMGEVYRAFDQRRGRAVALKVLPAELAHDEDFRTRFRRESDSAARLQDPHVVPIHDFGEIDGRLFIDMRLIDGVGLDRIIASGPMDPRRAVALVSQVAEALTDAHAHGVLHRDVKPSNVLVTPSDFAYLVDFGIARALDEHLTAVTRSGSTVGTLAYMAPERFDGGAPDHRSDIYSLACTLAECLTGRRPFDGTSLPSIMKAHLTADPPRPSLQRGDVPPALDEVIARGMAKDPAARYATARDLAAAAQYALQQWDTPPVAAPAPPAPTATLPSAPRGARRVLVLATAAVVLAVVSGGAGFAAGRASAPTEAVVAAGPATAAPTSAAAPTPQATVAPPTAAAAPTTGPGPFSRVEGDRPASYVYTVEANYPVTLSYTDSNGDRITVSSVPAPWNLTVDTSAWGADATPLLSVVSPSTKGDTTVTCSISDDSGRVLATQTKESAFAAASCMVYS</sequence>
<keyword evidence="3" id="KW-0808">Transferase</keyword>
<evidence type="ECO:0000256" key="8">
    <source>
        <dbReference type="SAM" id="MobiDB-lite"/>
    </source>
</evidence>
<dbReference type="InterPro" id="IPR038468">
    <property type="entry name" value="MmpS_C"/>
</dbReference>
<dbReference type="CDD" id="cd14014">
    <property type="entry name" value="STKc_PknB_like"/>
    <property type="match status" value="1"/>
</dbReference>
<feature type="domain" description="Protein kinase" evidence="9">
    <location>
        <begin position="12"/>
        <end position="273"/>
    </location>
</feature>
<protein>
    <recommendedName>
        <fullName evidence="1">non-specific serine/threonine protein kinase</fullName>
        <ecNumber evidence="1">2.7.11.1</ecNumber>
    </recommendedName>
</protein>
<feature type="binding site" evidence="7">
    <location>
        <position position="41"/>
    </location>
    <ligand>
        <name>ATP</name>
        <dbReference type="ChEBI" id="CHEBI:30616"/>
    </ligand>
</feature>
<reference evidence="10 11" key="1">
    <citation type="journal article" date="2019" name="Int. J. Syst. Evol. Microbiol.">
        <title>The Global Catalogue of Microorganisms (GCM) 10K type strain sequencing project: providing services to taxonomists for standard genome sequencing and annotation.</title>
        <authorList>
            <consortium name="The Broad Institute Genomics Platform"/>
            <consortium name="The Broad Institute Genome Sequencing Center for Infectious Disease"/>
            <person name="Wu L."/>
            <person name="Ma J."/>
        </authorList>
    </citation>
    <scope>NUCLEOTIDE SEQUENCE [LARGE SCALE GENOMIC DNA]</scope>
    <source>
        <strain evidence="10 11">JCM 11117</strain>
    </source>
</reference>
<proteinExistence type="predicted"/>
<accession>A0ABN1PRT4</accession>
<dbReference type="PROSITE" id="PS00108">
    <property type="entry name" value="PROTEIN_KINASE_ST"/>
    <property type="match status" value="1"/>
</dbReference>
<dbReference type="InterPro" id="IPR000719">
    <property type="entry name" value="Prot_kinase_dom"/>
</dbReference>
<dbReference type="PANTHER" id="PTHR43289:SF6">
    <property type="entry name" value="SERINE_THREONINE-PROTEIN KINASE NEKL-3"/>
    <property type="match status" value="1"/>
</dbReference>
<organism evidence="10 11">
    <name type="scientific">Pseudonocardia zijingensis</name>
    <dbReference type="NCBI Taxonomy" id="153376"/>
    <lineage>
        <taxon>Bacteria</taxon>
        <taxon>Bacillati</taxon>
        <taxon>Actinomycetota</taxon>
        <taxon>Actinomycetes</taxon>
        <taxon>Pseudonocardiales</taxon>
        <taxon>Pseudonocardiaceae</taxon>
        <taxon>Pseudonocardia</taxon>
    </lineage>
</organism>